<evidence type="ECO:0000313" key="3">
    <source>
        <dbReference type="Proteomes" id="UP001159427"/>
    </source>
</evidence>
<dbReference type="EMBL" id="CALNXI010000386">
    <property type="protein sequence ID" value="CAH3026046.1"/>
    <property type="molecule type" value="Genomic_DNA"/>
</dbReference>
<name>A0ABN8M9R2_9CNID</name>
<feature type="domain" description="DUF6589" evidence="1">
    <location>
        <begin position="1"/>
        <end position="94"/>
    </location>
</feature>
<evidence type="ECO:0000259" key="1">
    <source>
        <dbReference type="Pfam" id="PF20231"/>
    </source>
</evidence>
<evidence type="ECO:0000313" key="2">
    <source>
        <dbReference type="EMBL" id="CAH3026046.1"/>
    </source>
</evidence>
<reference evidence="2 3" key="1">
    <citation type="submission" date="2022-05" db="EMBL/GenBank/DDBJ databases">
        <authorList>
            <consortium name="Genoscope - CEA"/>
            <person name="William W."/>
        </authorList>
    </citation>
    <scope>NUCLEOTIDE SEQUENCE [LARGE SCALE GENOMIC DNA]</scope>
</reference>
<accession>A0ABN8M9R2</accession>
<gene>
    <name evidence="2" type="ORF">PEVE_00027933</name>
</gene>
<proteinExistence type="predicted"/>
<protein>
    <recommendedName>
        <fullName evidence="1">DUF6589 domain-containing protein</fullName>
    </recommendedName>
</protein>
<comment type="caution">
    <text evidence="2">The sequence shown here is derived from an EMBL/GenBank/DDBJ whole genome shotgun (WGS) entry which is preliminary data.</text>
</comment>
<keyword evidence="3" id="KW-1185">Reference proteome</keyword>
<dbReference type="Pfam" id="PF20231">
    <property type="entry name" value="DUF6589"/>
    <property type="match status" value="1"/>
</dbReference>
<dbReference type="Proteomes" id="UP001159427">
    <property type="component" value="Unassembled WGS sequence"/>
</dbReference>
<organism evidence="2 3">
    <name type="scientific">Porites evermanni</name>
    <dbReference type="NCBI Taxonomy" id="104178"/>
    <lineage>
        <taxon>Eukaryota</taxon>
        <taxon>Metazoa</taxon>
        <taxon>Cnidaria</taxon>
        <taxon>Anthozoa</taxon>
        <taxon>Hexacorallia</taxon>
        <taxon>Scleractinia</taxon>
        <taxon>Fungiina</taxon>
        <taxon>Poritidae</taxon>
        <taxon>Porites</taxon>
    </lineage>
</organism>
<dbReference type="InterPro" id="IPR046496">
    <property type="entry name" value="DUF6589"/>
</dbReference>
<sequence>MRFITCIKGLYTEKIAHRVLHGQFVNPKGGEGSSYANDLKMEHLVGDNKVSLRGLCGNKTLKAVQRCSAAAYGLKECCTQYDDECGIHPESTKHTHACTTQDVNAMLTIVQQARPFQYQKGRTLHSFPNVTKSPLDQLDVALLNTWLTNHKRKLFSGVHDRNEEDNDEED</sequence>